<gene>
    <name evidence="1" type="ORF">SPELUC_LOCUS12982</name>
</gene>
<proteinExistence type="predicted"/>
<feature type="non-terminal residue" evidence="1">
    <location>
        <position position="1"/>
    </location>
</feature>
<protein>
    <submittedName>
        <fullName evidence="1">10455_t:CDS:1</fullName>
    </submittedName>
</protein>
<organism evidence="1 2">
    <name type="scientific">Cetraspora pellucida</name>
    <dbReference type="NCBI Taxonomy" id="1433469"/>
    <lineage>
        <taxon>Eukaryota</taxon>
        <taxon>Fungi</taxon>
        <taxon>Fungi incertae sedis</taxon>
        <taxon>Mucoromycota</taxon>
        <taxon>Glomeromycotina</taxon>
        <taxon>Glomeromycetes</taxon>
        <taxon>Diversisporales</taxon>
        <taxon>Gigasporaceae</taxon>
        <taxon>Cetraspora</taxon>
    </lineage>
</organism>
<dbReference type="EMBL" id="CAJVPW010032633">
    <property type="protein sequence ID" value="CAG8729189.1"/>
    <property type="molecule type" value="Genomic_DNA"/>
</dbReference>
<dbReference type="Proteomes" id="UP000789366">
    <property type="component" value="Unassembled WGS sequence"/>
</dbReference>
<accession>A0ACA9PYT4</accession>
<evidence type="ECO:0000313" key="1">
    <source>
        <dbReference type="EMBL" id="CAG8729189.1"/>
    </source>
</evidence>
<evidence type="ECO:0000313" key="2">
    <source>
        <dbReference type="Proteomes" id="UP000789366"/>
    </source>
</evidence>
<comment type="caution">
    <text evidence="1">The sequence shown here is derived from an EMBL/GenBank/DDBJ whole genome shotgun (WGS) entry which is preliminary data.</text>
</comment>
<keyword evidence="2" id="KW-1185">Reference proteome</keyword>
<sequence>IKNQEDENIKENKFIPSFNYDMTKGVIIGLATSLMLNYLNGERISMIVENVTNFLKEKKNLHNIKESENE</sequence>
<feature type="non-terminal residue" evidence="1">
    <location>
        <position position="70"/>
    </location>
</feature>
<name>A0ACA9PYT4_9GLOM</name>
<reference evidence="1" key="1">
    <citation type="submission" date="2021-06" db="EMBL/GenBank/DDBJ databases">
        <authorList>
            <person name="Kallberg Y."/>
            <person name="Tangrot J."/>
            <person name="Rosling A."/>
        </authorList>
    </citation>
    <scope>NUCLEOTIDE SEQUENCE</scope>
    <source>
        <strain evidence="1">28 12/20/2015</strain>
    </source>
</reference>